<feature type="domain" description="NB-ARC" evidence="1">
    <location>
        <begin position="191"/>
        <end position="253"/>
    </location>
</feature>
<feature type="domain" description="NB-ARC" evidence="1">
    <location>
        <begin position="50"/>
        <end position="114"/>
    </location>
</feature>
<dbReference type="AlphaFoldDB" id="A0AAP0HEA9"/>
<organism evidence="2 3">
    <name type="scientific">Stephania japonica</name>
    <dbReference type="NCBI Taxonomy" id="461633"/>
    <lineage>
        <taxon>Eukaryota</taxon>
        <taxon>Viridiplantae</taxon>
        <taxon>Streptophyta</taxon>
        <taxon>Embryophyta</taxon>
        <taxon>Tracheophyta</taxon>
        <taxon>Spermatophyta</taxon>
        <taxon>Magnoliopsida</taxon>
        <taxon>Ranunculales</taxon>
        <taxon>Menispermaceae</taxon>
        <taxon>Menispermoideae</taxon>
        <taxon>Cissampelideae</taxon>
        <taxon>Stephania</taxon>
    </lineage>
</organism>
<accession>A0AAP0HEA9</accession>
<evidence type="ECO:0000313" key="2">
    <source>
        <dbReference type="EMBL" id="KAK9085138.1"/>
    </source>
</evidence>
<protein>
    <recommendedName>
        <fullName evidence="1">NB-ARC domain-containing protein</fullName>
    </recommendedName>
</protein>
<dbReference type="EMBL" id="JBBNAE010000011">
    <property type="protein sequence ID" value="KAK9085138.1"/>
    <property type="molecule type" value="Genomic_DNA"/>
</dbReference>
<reference evidence="2 3" key="1">
    <citation type="submission" date="2024-01" db="EMBL/GenBank/DDBJ databases">
        <title>Genome assemblies of Stephania.</title>
        <authorList>
            <person name="Yang L."/>
        </authorList>
    </citation>
    <scope>NUCLEOTIDE SEQUENCE [LARGE SCALE GENOMIC DNA]</scope>
    <source>
        <strain evidence="2">QJT</strain>
        <tissue evidence="2">Leaf</tissue>
    </source>
</reference>
<dbReference type="InterPro" id="IPR027417">
    <property type="entry name" value="P-loop_NTPase"/>
</dbReference>
<evidence type="ECO:0000313" key="3">
    <source>
        <dbReference type="Proteomes" id="UP001417504"/>
    </source>
</evidence>
<proteinExistence type="predicted"/>
<dbReference type="GO" id="GO:0043531">
    <property type="term" value="F:ADP binding"/>
    <property type="evidence" value="ECO:0007669"/>
    <property type="project" value="InterPro"/>
</dbReference>
<gene>
    <name evidence="2" type="ORF">Sjap_025549</name>
</gene>
<dbReference type="Gene3D" id="3.40.50.300">
    <property type="entry name" value="P-loop containing nucleotide triphosphate hydrolases"/>
    <property type="match status" value="1"/>
</dbReference>
<comment type="caution">
    <text evidence="2">The sequence shown here is derived from an EMBL/GenBank/DDBJ whole genome shotgun (WGS) entry which is preliminary data.</text>
</comment>
<dbReference type="PANTHER" id="PTHR33463:SF209">
    <property type="entry name" value="DISEASE RESISTANCE PROTEIN RPS2-LIKE"/>
    <property type="match status" value="1"/>
</dbReference>
<sequence length="545" mass="63236">MFKGLRQVTEYLQHKACHYFSKGLFAFLNVSKTASVSKIAGSAKKIPFWQDDLWEAITFEEIRIPDPDQEGNDCKIEVTTRLRSVCDFIQTRQDVEVKVLIKGGRMEVVCGQVFAIEQVCILPFASSSILDKRIVAFPFPFKLCEVADKIDEAVNLLQRGQFPDGVVIDRQCGDQEILYEPLHLRGQSMAEKMDEIMEVLMDPKIRKIGCMEWGDVGKTTIMQNIFNKLKVKASTTQQPFDRIIWVTVSKEMESLVEEYFEPYMRSIDILNVFMETQKALYHSLVYNTIVEEIGSFKRLKTLVMMFTNFNSYEKAMKHIQWDKLEGFHIVLDLAIYDYIDLRPTLLHTDKTRKVVRILGIPCCNYCLPLDYYGLVELDPSSPVSCITSFHLPVQTDKLVISKWDCHPNFASLFSSWKNLRSLKAIGIHEILFSNCTWGGALVEMDDQMVDKLLFQRLPAPANIHVKRDWWEELDWDSAEQESSFQSCFKEGRKDMDHIPELRYVLKWQLTGTHWSIWMPRPKEAPFSEIARFGERSWRETGGSIY</sequence>
<dbReference type="PANTHER" id="PTHR33463">
    <property type="entry name" value="NB-ARC DOMAIN-CONTAINING PROTEIN-RELATED"/>
    <property type="match status" value="1"/>
</dbReference>
<dbReference type="Proteomes" id="UP001417504">
    <property type="component" value="Unassembled WGS sequence"/>
</dbReference>
<evidence type="ECO:0000259" key="1">
    <source>
        <dbReference type="Pfam" id="PF00931"/>
    </source>
</evidence>
<keyword evidence="3" id="KW-1185">Reference proteome</keyword>
<dbReference type="Pfam" id="PF00931">
    <property type="entry name" value="NB-ARC"/>
    <property type="match status" value="2"/>
</dbReference>
<name>A0AAP0HEA9_9MAGN</name>
<dbReference type="InterPro" id="IPR002182">
    <property type="entry name" value="NB-ARC"/>
</dbReference>
<dbReference type="InterPro" id="IPR050905">
    <property type="entry name" value="Plant_NBS-LRR"/>
</dbReference>